<dbReference type="InterPro" id="IPR001841">
    <property type="entry name" value="Znf_RING"/>
</dbReference>
<dbReference type="EC" id="2.3.2.27" evidence="2"/>
<proteinExistence type="predicted"/>
<accession>A0A2P2LLV2</accession>
<dbReference type="EMBL" id="GGEC01038464">
    <property type="protein sequence ID" value="MBX18948.1"/>
    <property type="molecule type" value="Transcribed_RNA"/>
</dbReference>
<dbReference type="GO" id="GO:0005634">
    <property type="term" value="C:nucleus"/>
    <property type="evidence" value="ECO:0007669"/>
    <property type="project" value="TreeGrafter"/>
</dbReference>
<dbReference type="GO" id="GO:0061630">
    <property type="term" value="F:ubiquitin protein ligase activity"/>
    <property type="evidence" value="ECO:0007669"/>
    <property type="project" value="UniProtKB-EC"/>
</dbReference>
<dbReference type="SMART" id="SM00184">
    <property type="entry name" value="RING"/>
    <property type="match status" value="1"/>
</dbReference>
<dbReference type="AlphaFoldDB" id="A0A2P2LLV2"/>
<dbReference type="PANTHER" id="PTHR22937:SF222">
    <property type="entry name" value="RING-TYPE E3 UBIQUITIN TRANSFERASE"/>
    <property type="match status" value="1"/>
</dbReference>
<dbReference type="CDD" id="cd16469">
    <property type="entry name" value="RING-H2_RNF24-like"/>
    <property type="match status" value="1"/>
</dbReference>
<reference evidence="10" key="1">
    <citation type="submission" date="2018-02" db="EMBL/GenBank/DDBJ databases">
        <title>Rhizophora mucronata_Transcriptome.</title>
        <authorList>
            <person name="Meera S.P."/>
            <person name="Sreeshan A."/>
            <person name="Augustine A."/>
        </authorList>
    </citation>
    <scope>NUCLEOTIDE SEQUENCE</scope>
    <source>
        <tissue evidence="10">Leaf</tissue>
    </source>
</reference>
<dbReference type="InterPro" id="IPR013083">
    <property type="entry name" value="Znf_RING/FYVE/PHD"/>
</dbReference>
<evidence type="ECO:0000256" key="4">
    <source>
        <dbReference type="ARBA" id="ARBA00022723"/>
    </source>
</evidence>
<dbReference type="PROSITE" id="PS50089">
    <property type="entry name" value="ZF_RING_2"/>
    <property type="match status" value="1"/>
</dbReference>
<keyword evidence="4" id="KW-0479">Metal-binding</keyword>
<dbReference type="Pfam" id="PF13639">
    <property type="entry name" value="zf-RING_2"/>
    <property type="match status" value="1"/>
</dbReference>
<dbReference type="GO" id="GO:0008270">
    <property type="term" value="F:zinc ion binding"/>
    <property type="evidence" value="ECO:0007669"/>
    <property type="project" value="UniProtKB-KW"/>
</dbReference>
<comment type="catalytic activity">
    <reaction evidence="1">
        <text>S-ubiquitinyl-[E2 ubiquitin-conjugating enzyme]-L-cysteine + [acceptor protein]-L-lysine = [E2 ubiquitin-conjugating enzyme]-L-cysteine + N(6)-ubiquitinyl-[acceptor protein]-L-lysine.</text>
        <dbReference type="EC" id="2.3.2.27"/>
    </reaction>
</comment>
<evidence type="ECO:0000259" key="9">
    <source>
        <dbReference type="PROSITE" id="PS50089"/>
    </source>
</evidence>
<organism evidence="10">
    <name type="scientific">Rhizophora mucronata</name>
    <name type="common">Asiatic mangrove</name>
    <dbReference type="NCBI Taxonomy" id="61149"/>
    <lineage>
        <taxon>Eukaryota</taxon>
        <taxon>Viridiplantae</taxon>
        <taxon>Streptophyta</taxon>
        <taxon>Embryophyta</taxon>
        <taxon>Tracheophyta</taxon>
        <taxon>Spermatophyta</taxon>
        <taxon>Magnoliopsida</taxon>
        <taxon>eudicotyledons</taxon>
        <taxon>Gunneridae</taxon>
        <taxon>Pentapetalae</taxon>
        <taxon>rosids</taxon>
        <taxon>fabids</taxon>
        <taxon>Malpighiales</taxon>
        <taxon>Rhizophoraceae</taxon>
        <taxon>Rhizophora</taxon>
    </lineage>
</organism>
<dbReference type="PANTHER" id="PTHR22937">
    <property type="entry name" value="E3 UBIQUITIN-PROTEIN LIGASE RNF165"/>
    <property type="match status" value="1"/>
</dbReference>
<dbReference type="SUPFAM" id="SSF57850">
    <property type="entry name" value="RING/U-box"/>
    <property type="match status" value="1"/>
</dbReference>
<evidence type="ECO:0000256" key="6">
    <source>
        <dbReference type="ARBA" id="ARBA00022786"/>
    </source>
</evidence>
<evidence type="ECO:0000256" key="1">
    <source>
        <dbReference type="ARBA" id="ARBA00000900"/>
    </source>
</evidence>
<evidence type="ECO:0000256" key="8">
    <source>
        <dbReference type="PROSITE-ProRule" id="PRU00175"/>
    </source>
</evidence>
<keyword evidence="3" id="KW-0808">Transferase</keyword>
<sequence length="553" mass="61128">MGQRNLLDTNQMIGLELDQRGWGYLQPEPCIFMGGLTNFPQPDVQTMVTTLGNITNHDTHHQPEHYDGAIFNGMPQYHGVQRHPHHHAPSIDLGIASAPNFCVPYLAPSSGIPLSHQSCDQLPSSSNYGVVGVFADEHRANSNLMENVRGIYKRKNADGCTGNFQHYNAFSNPNSLVAPLNTRHSDGVALVDSATFPLPQYRGNVSPSIREIGPHGSVRNRLGTIGLNPVPAHGQNHFIQGRYMGQLFQQTGSLLVDQQFSNGSTDAGPSVWTQSPVNSYIHGNNANGVSMETGNLGSQLYHELGSNRCNPSFLHPTTVNLPHHSYHHLPSPPVQGMRGHNNNILPQVSASSFRASTNYALQSHSIMNSSQDGLDSGFRHLVSVQPTGLRIYRPHNEGNPTETTLRRHNFPSMRVMPADGVAVLDFPGYYVENYVDHHRDMRLDIEDMSYEELLALGEQIGNVSTGLSEEAISSQLKTRTYLSYPTLVNLEEPASLDQEPDSCIICQDDYKSQEKIGTLDCGHEYHVECLKKWLRLKNVCPICKSKAVSAEKE</sequence>
<dbReference type="FunFam" id="3.30.40.10:FF:000615">
    <property type="entry name" value="E3 ubiquitin ligase BIG BROTHER"/>
    <property type="match status" value="1"/>
</dbReference>
<evidence type="ECO:0000256" key="5">
    <source>
        <dbReference type="ARBA" id="ARBA00022771"/>
    </source>
</evidence>
<evidence type="ECO:0000256" key="3">
    <source>
        <dbReference type="ARBA" id="ARBA00022679"/>
    </source>
</evidence>
<protein>
    <recommendedName>
        <fullName evidence="2">RING-type E3 ubiquitin transferase</fullName>
        <ecNumber evidence="2">2.3.2.27</ecNumber>
    </recommendedName>
</protein>
<evidence type="ECO:0000256" key="7">
    <source>
        <dbReference type="ARBA" id="ARBA00022833"/>
    </source>
</evidence>
<evidence type="ECO:0000313" key="10">
    <source>
        <dbReference type="EMBL" id="MBX18948.1"/>
    </source>
</evidence>
<dbReference type="Gene3D" id="3.30.40.10">
    <property type="entry name" value="Zinc/RING finger domain, C3HC4 (zinc finger)"/>
    <property type="match status" value="1"/>
</dbReference>
<name>A0A2P2LLV2_RHIMU</name>
<evidence type="ECO:0000256" key="2">
    <source>
        <dbReference type="ARBA" id="ARBA00012483"/>
    </source>
</evidence>
<keyword evidence="5 8" id="KW-0863">Zinc-finger</keyword>
<dbReference type="InterPro" id="IPR045191">
    <property type="entry name" value="MBR1/2-like"/>
</dbReference>
<keyword evidence="7" id="KW-0862">Zinc</keyword>
<keyword evidence="6" id="KW-0833">Ubl conjugation pathway</keyword>
<dbReference type="EMBL" id="GGEC01038465">
    <property type="protein sequence ID" value="MBX18949.1"/>
    <property type="molecule type" value="Transcribed_RNA"/>
</dbReference>
<feature type="domain" description="RING-type" evidence="9">
    <location>
        <begin position="503"/>
        <end position="544"/>
    </location>
</feature>